<feature type="chain" id="PRO_5002140677" evidence="10">
    <location>
        <begin position="26"/>
        <end position="116"/>
    </location>
</feature>
<keyword evidence="7" id="KW-0653">Protein transport</keyword>
<dbReference type="EMBL" id="JRVC01000016">
    <property type="protein sequence ID" value="KHS44430.1"/>
    <property type="molecule type" value="Genomic_DNA"/>
</dbReference>
<dbReference type="RefSeq" id="WP_039336097.1">
    <property type="nucleotide sequence ID" value="NZ_JBNNWK010000010.1"/>
</dbReference>
<keyword evidence="3" id="KW-0813">Transport</keyword>
<accession>A0A0B8ZDY1</accession>
<keyword evidence="13" id="KW-1185">Reference proteome</keyword>
<proteinExistence type="inferred from homology"/>
<dbReference type="InterPro" id="IPR051045">
    <property type="entry name" value="TonB-dependent_transducer"/>
</dbReference>
<evidence type="ECO:0000256" key="7">
    <source>
        <dbReference type="ARBA" id="ARBA00022927"/>
    </source>
</evidence>
<keyword evidence="5" id="KW-0997">Cell inner membrane</keyword>
<dbReference type="GO" id="GO:0031992">
    <property type="term" value="F:energy transducer activity"/>
    <property type="evidence" value="ECO:0007669"/>
    <property type="project" value="TreeGrafter"/>
</dbReference>
<protein>
    <submittedName>
        <fullName evidence="12">TonB-like protein</fullName>
    </submittedName>
</protein>
<dbReference type="NCBIfam" id="TIGR01352">
    <property type="entry name" value="tonB_Cterm"/>
    <property type="match status" value="1"/>
</dbReference>
<evidence type="ECO:0000256" key="8">
    <source>
        <dbReference type="ARBA" id="ARBA00022989"/>
    </source>
</evidence>
<comment type="subcellular location">
    <subcellularLocation>
        <location evidence="1">Cell inner membrane</location>
        <topology evidence="1">Single-pass membrane protein</topology>
        <orientation evidence="1">Periplasmic side</orientation>
    </subcellularLocation>
</comment>
<evidence type="ECO:0000313" key="12">
    <source>
        <dbReference type="EMBL" id="KHS44430.1"/>
    </source>
</evidence>
<dbReference type="PROSITE" id="PS52015">
    <property type="entry name" value="TONB_CTD"/>
    <property type="match status" value="1"/>
</dbReference>
<dbReference type="PANTHER" id="PTHR33446">
    <property type="entry name" value="PROTEIN TONB-RELATED"/>
    <property type="match status" value="1"/>
</dbReference>
<dbReference type="AlphaFoldDB" id="A0A0B8ZDY1"/>
<dbReference type="STRING" id="48936.NJ75_03145"/>
<comment type="caution">
    <text evidence="12">The sequence shown here is derived from an EMBL/GenBank/DDBJ whole genome shotgun (WGS) entry which is preliminary data.</text>
</comment>
<evidence type="ECO:0000256" key="9">
    <source>
        <dbReference type="ARBA" id="ARBA00023136"/>
    </source>
</evidence>
<sequence length="116" mass="12119">MKIIDRIALGIASLAFAATAMPAFAQSAEWQKQVTRIIASKQTYPRTAQMRGEEGTAKVKVFVGAGGNIERTELVAPSGSSTLDKEALAMPTRAGSVPPPPGGATAIVVPVTWKLL</sequence>
<reference evidence="12 13" key="1">
    <citation type="submission" date="2014-10" db="EMBL/GenBank/DDBJ databases">
        <title>Draft genome sequence of Novosphingobium subterraneum DSM 12447.</title>
        <authorList>
            <person name="Gan H.M."/>
            <person name="Gan H.Y."/>
            <person name="Savka M.A."/>
        </authorList>
    </citation>
    <scope>NUCLEOTIDE SEQUENCE [LARGE SCALE GENOMIC DNA]</scope>
    <source>
        <strain evidence="12 13">DSM 12447</strain>
    </source>
</reference>
<dbReference type="SUPFAM" id="SSF74653">
    <property type="entry name" value="TolA/TonB C-terminal domain"/>
    <property type="match status" value="1"/>
</dbReference>
<evidence type="ECO:0000256" key="10">
    <source>
        <dbReference type="SAM" id="SignalP"/>
    </source>
</evidence>
<dbReference type="GO" id="GO:0055085">
    <property type="term" value="P:transmembrane transport"/>
    <property type="evidence" value="ECO:0007669"/>
    <property type="project" value="InterPro"/>
</dbReference>
<dbReference type="InterPro" id="IPR037682">
    <property type="entry name" value="TonB_C"/>
</dbReference>
<evidence type="ECO:0000256" key="5">
    <source>
        <dbReference type="ARBA" id="ARBA00022519"/>
    </source>
</evidence>
<dbReference type="InterPro" id="IPR006260">
    <property type="entry name" value="TonB/TolA_C"/>
</dbReference>
<evidence type="ECO:0000313" key="13">
    <source>
        <dbReference type="Proteomes" id="UP000031338"/>
    </source>
</evidence>
<feature type="signal peptide" evidence="10">
    <location>
        <begin position="1"/>
        <end position="25"/>
    </location>
</feature>
<dbReference type="PATRIC" id="fig|48936.3.peg.3161"/>
<dbReference type="GO" id="GO:0098797">
    <property type="term" value="C:plasma membrane protein complex"/>
    <property type="evidence" value="ECO:0007669"/>
    <property type="project" value="TreeGrafter"/>
</dbReference>
<dbReference type="Proteomes" id="UP000031338">
    <property type="component" value="Unassembled WGS sequence"/>
</dbReference>
<dbReference type="Pfam" id="PF03544">
    <property type="entry name" value="TonB_C"/>
    <property type="match status" value="1"/>
</dbReference>
<dbReference type="GO" id="GO:0015031">
    <property type="term" value="P:protein transport"/>
    <property type="evidence" value="ECO:0007669"/>
    <property type="project" value="UniProtKB-KW"/>
</dbReference>
<evidence type="ECO:0000256" key="6">
    <source>
        <dbReference type="ARBA" id="ARBA00022692"/>
    </source>
</evidence>
<evidence type="ECO:0000256" key="2">
    <source>
        <dbReference type="ARBA" id="ARBA00006555"/>
    </source>
</evidence>
<gene>
    <name evidence="12" type="ORF">NJ75_03145</name>
</gene>
<organism evidence="12 13">
    <name type="scientific">Novosphingobium subterraneum</name>
    <dbReference type="NCBI Taxonomy" id="48936"/>
    <lineage>
        <taxon>Bacteria</taxon>
        <taxon>Pseudomonadati</taxon>
        <taxon>Pseudomonadota</taxon>
        <taxon>Alphaproteobacteria</taxon>
        <taxon>Sphingomonadales</taxon>
        <taxon>Sphingomonadaceae</taxon>
        <taxon>Novosphingobium</taxon>
    </lineage>
</organism>
<dbReference type="PANTHER" id="PTHR33446:SF2">
    <property type="entry name" value="PROTEIN TONB"/>
    <property type="match status" value="1"/>
</dbReference>
<keyword evidence="4" id="KW-1003">Cell membrane</keyword>
<keyword evidence="9" id="KW-0472">Membrane</keyword>
<feature type="domain" description="TonB C-terminal" evidence="11">
    <location>
        <begin position="29"/>
        <end position="116"/>
    </location>
</feature>
<dbReference type="Gene3D" id="3.30.1150.10">
    <property type="match status" value="1"/>
</dbReference>
<evidence type="ECO:0000256" key="4">
    <source>
        <dbReference type="ARBA" id="ARBA00022475"/>
    </source>
</evidence>
<evidence type="ECO:0000259" key="11">
    <source>
        <dbReference type="PROSITE" id="PS52015"/>
    </source>
</evidence>
<comment type="similarity">
    <text evidence="2">Belongs to the TonB family.</text>
</comment>
<keyword evidence="6" id="KW-0812">Transmembrane</keyword>
<evidence type="ECO:0000256" key="3">
    <source>
        <dbReference type="ARBA" id="ARBA00022448"/>
    </source>
</evidence>
<keyword evidence="10" id="KW-0732">Signal</keyword>
<name>A0A0B8ZDY1_9SPHN</name>
<evidence type="ECO:0000256" key="1">
    <source>
        <dbReference type="ARBA" id="ARBA00004383"/>
    </source>
</evidence>
<keyword evidence="8" id="KW-1133">Transmembrane helix</keyword>